<name>A0ABN1TZ60_9ACTN</name>
<gene>
    <name evidence="1" type="ORF">GCM10009663_57090</name>
</gene>
<evidence type="ECO:0000313" key="2">
    <source>
        <dbReference type="Proteomes" id="UP001499987"/>
    </source>
</evidence>
<keyword evidence="2" id="KW-1185">Reference proteome</keyword>
<protein>
    <recommendedName>
        <fullName evidence="3">Exo-alpha-sialidase</fullName>
    </recommendedName>
</protein>
<accession>A0ABN1TZ60</accession>
<dbReference type="RefSeq" id="WP_344626578.1">
    <property type="nucleotide sequence ID" value="NZ_BAAALD010000071.1"/>
</dbReference>
<dbReference type="EMBL" id="BAAALD010000071">
    <property type="protein sequence ID" value="GAA1107797.1"/>
    <property type="molecule type" value="Genomic_DNA"/>
</dbReference>
<evidence type="ECO:0008006" key="3">
    <source>
        <dbReference type="Google" id="ProtNLM"/>
    </source>
</evidence>
<organism evidence="1 2">
    <name type="scientific">Kitasatospora arboriphila</name>
    <dbReference type="NCBI Taxonomy" id="258052"/>
    <lineage>
        <taxon>Bacteria</taxon>
        <taxon>Bacillati</taxon>
        <taxon>Actinomycetota</taxon>
        <taxon>Actinomycetes</taxon>
        <taxon>Kitasatosporales</taxon>
        <taxon>Streptomycetaceae</taxon>
        <taxon>Kitasatospora</taxon>
    </lineage>
</organism>
<proteinExistence type="predicted"/>
<dbReference type="Proteomes" id="UP001499987">
    <property type="component" value="Unassembled WGS sequence"/>
</dbReference>
<comment type="caution">
    <text evidence="1">The sequence shown here is derived from an EMBL/GenBank/DDBJ whole genome shotgun (WGS) entry which is preliminary data.</text>
</comment>
<reference evidence="1 2" key="1">
    <citation type="journal article" date="2019" name="Int. J. Syst. Evol. Microbiol.">
        <title>The Global Catalogue of Microorganisms (GCM) 10K type strain sequencing project: providing services to taxonomists for standard genome sequencing and annotation.</title>
        <authorList>
            <consortium name="The Broad Institute Genomics Platform"/>
            <consortium name="The Broad Institute Genome Sequencing Center for Infectious Disease"/>
            <person name="Wu L."/>
            <person name="Ma J."/>
        </authorList>
    </citation>
    <scope>NUCLEOTIDE SEQUENCE [LARGE SCALE GENOMIC DNA]</scope>
    <source>
        <strain evidence="1 2">JCM 13002</strain>
    </source>
</reference>
<evidence type="ECO:0000313" key="1">
    <source>
        <dbReference type="EMBL" id="GAA1107797.1"/>
    </source>
</evidence>
<sequence length="517" mass="57079">MRFVTRAEQDELTERHGHWRVSPRLTLNDSYFDGEPLPREILPRHWKPEGDVHGGRRISRSTDSTRYFTGPQVLILRDDMRRRTWAASVEHHRLLLSSYLQPAASEAQIGRQVLAEGAIWRYHIALNKYTGQVDATWITRQDGKGELWHDGARVPSEGSNIDFPFFAYSQVPIGLVQTEEPPYGVLGYKCRDTGRIYVRRVEGQDMAPEQVLVDEDTVGGVSFGISGHDVVCRVDLLRDGQLVPALCTSRDGGRSFDPPQPIDLTPATKQGFIPHPGYQKPIVDKGGAFHAPIGMQSDNEALALNYVVASDLLVEAIRVKGELNKTELEVFPSTLGSGNTFGNGVSDGHGLIMVVSTTDGKLFSSNSSAGGGHFPEPQLLNHEMPLVCNFSASECYSSGLIPNVVSMDYLVVEADAVGRPRSGEVFIETWDMPLPLPKASAQANGSRVEVKIINDADLEPGKVTFSFDDPTVNVTDVKISDLRHATVHTDREDLQGKTLTFDVLTLFHRHYGEALVK</sequence>